<reference evidence="1 2" key="1">
    <citation type="journal article" date="2022" name="Plant J.">
        <title>Chromosome-level genome of Camellia lanceoleosa provides a valuable resource for understanding genome evolution and self-incompatibility.</title>
        <authorList>
            <person name="Gong W."/>
            <person name="Xiao S."/>
            <person name="Wang L."/>
            <person name="Liao Z."/>
            <person name="Chang Y."/>
            <person name="Mo W."/>
            <person name="Hu G."/>
            <person name="Li W."/>
            <person name="Zhao G."/>
            <person name="Zhu H."/>
            <person name="Hu X."/>
            <person name="Ji K."/>
            <person name="Xiang X."/>
            <person name="Song Q."/>
            <person name="Yuan D."/>
            <person name="Jin S."/>
            <person name="Zhang L."/>
        </authorList>
    </citation>
    <scope>NUCLEOTIDE SEQUENCE [LARGE SCALE GENOMIC DNA]</scope>
    <source>
        <strain evidence="1">SQ_2022a</strain>
    </source>
</reference>
<protein>
    <submittedName>
        <fullName evidence="1">Uncharacterized protein</fullName>
    </submittedName>
</protein>
<evidence type="ECO:0000313" key="1">
    <source>
        <dbReference type="EMBL" id="KAI8000139.1"/>
    </source>
</evidence>
<comment type="caution">
    <text evidence="1">The sequence shown here is derived from an EMBL/GenBank/DDBJ whole genome shotgun (WGS) entry which is preliminary data.</text>
</comment>
<accession>A0ACC0GH15</accession>
<dbReference type="EMBL" id="CM045765">
    <property type="protein sequence ID" value="KAI8000139.1"/>
    <property type="molecule type" value="Genomic_DNA"/>
</dbReference>
<gene>
    <name evidence="1" type="ORF">LOK49_LG09G01230</name>
</gene>
<name>A0ACC0GH15_9ERIC</name>
<evidence type="ECO:0000313" key="2">
    <source>
        <dbReference type="Proteomes" id="UP001060215"/>
    </source>
</evidence>
<proteinExistence type="predicted"/>
<organism evidence="1 2">
    <name type="scientific">Camellia lanceoleosa</name>
    <dbReference type="NCBI Taxonomy" id="1840588"/>
    <lineage>
        <taxon>Eukaryota</taxon>
        <taxon>Viridiplantae</taxon>
        <taxon>Streptophyta</taxon>
        <taxon>Embryophyta</taxon>
        <taxon>Tracheophyta</taxon>
        <taxon>Spermatophyta</taxon>
        <taxon>Magnoliopsida</taxon>
        <taxon>eudicotyledons</taxon>
        <taxon>Gunneridae</taxon>
        <taxon>Pentapetalae</taxon>
        <taxon>asterids</taxon>
        <taxon>Ericales</taxon>
        <taxon>Theaceae</taxon>
        <taxon>Camellia</taxon>
    </lineage>
</organism>
<dbReference type="Proteomes" id="UP001060215">
    <property type="component" value="Chromosome 8"/>
</dbReference>
<keyword evidence="2" id="KW-1185">Reference proteome</keyword>
<sequence>MTRSNSIPLNYDCSISLIIIIIINHEVVDRDWTRPGFDSQQLSTILNLDPLTLLILIVRHQWDLLHMHLKNDDLLWKIKSFPGGKI</sequence>